<accession>A0A914WAR6</accession>
<dbReference type="SMART" id="SM00186">
    <property type="entry name" value="FBG"/>
    <property type="match status" value="1"/>
</dbReference>
<dbReference type="InterPro" id="IPR014716">
    <property type="entry name" value="Fibrinogen_a/b/g_C_1"/>
</dbReference>
<evidence type="ECO:0000256" key="2">
    <source>
        <dbReference type="ARBA" id="ARBA00023157"/>
    </source>
</evidence>
<reference evidence="7" key="1">
    <citation type="submission" date="2022-11" db="UniProtKB">
        <authorList>
            <consortium name="WormBaseParasite"/>
        </authorList>
    </citation>
    <scope>IDENTIFICATION</scope>
</reference>
<keyword evidence="6" id="KW-1185">Reference proteome</keyword>
<dbReference type="Pfam" id="PF00431">
    <property type="entry name" value="CUB"/>
    <property type="match status" value="5"/>
</dbReference>
<organism evidence="6 7">
    <name type="scientific">Plectus sambesii</name>
    <dbReference type="NCBI Taxonomy" id="2011161"/>
    <lineage>
        <taxon>Eukaryota</taxon>
        <taxon>Metazoa</taxon>
        <taxon>Ecdysozoa</taxon>
        <taxon>Nematoda</taxon>
        <taxon>Chromadorea</taxon>
        <taxon>Plectida</taxon>
        <taxon>Plectina</taxon>
        <taxon>Plectoidea</taxon>
        <taxon>Plectidae</taxon>
        <taxon>Plectus</taxon>
    </lineage>
</organism>
<dbReference type="NCBIfam" id="NF040941">
    <property type="entry name" value="GGGWT_bact"/>
    <property type="match status" value="1"/>
</dbReference>
<sequence length="820" mass="89275">DYSGPDGVLLSPGFSINHNYRSNLNCECHITVPANYVIRLTVNSFITELNNDKLSIYDGSNTASPLFATWSGTVDAGTQLESTGNTLTAKFVTDAFKNYAGFFIIYSQSTRSVCLPSDYSGPDGVLLSPGFSTNQNYGFNQNCMYYITVPANYVIRLTVNSFITEADHDKLFIYDGPTTASRLLFTWSGTVAAGTQLESTGNSLTAQFVTDQSKSYAGFSIKYFQSNSSSSECLPSDYSGPDGVLLSPGFDKSLDYGSNLKCTYQVAVPANSLIRLTVNSFITEGCCDKFYIYDGPTTASPQLAEWSGIVAASTQLESTGNSLTAQFVSDGSGNQAGFSIAYSQIQSSSSVCLPSDYSGPDGVLLSPGFDKSLDYGSNLKCTYQVTVPANSLIRLTVNSFITEGCCDKFYIYDGPTTASPQLAEWSGTVDAGRLLETTGNILTAKFVTDGSGNQAGFSISYSQSIRSSSECPPSNYLGPHGVLLSPSFGTNENYGSNLNCMYHITVPSGYMVRLTVSSFITEETYDKLSIYDGSTVASPLLATWSGTVDAGRQLESTGNILTANFVTDASNNRAGFSLKYSQFQSTNVNSVENLDIPKDCRELHQKNSNLPSGVYVLKPPGIPAFDAYCDMDTDGGGWTVFQSRIDDNLPFDDKNWRDYKLGFNNGLKNNFWLGNDIIHVLTTKDSNVELRIDLWGNRNPDSPNPNGHWWEKHTNFYIDDEANFYTLHLSSSFTGNATVSPLYGISWSNGLSFSTVDAMHGTSDICFSQNQSGGWWLKVCSHSALNGKYVLKGSNLGFSWYTGTDYIKPIKSRMMLRSIA</sequence>
<dbReference type="PROSITE" id="PS00514">
    <property type="entry name" value="FIBRINOGEN_C_1"/>
    <property type="match status" value="1"/>
</dbReference>
<evidence type="ECO:0000259" key="5">
    <source>
        <dbReference type="PROSITE" id="PS51406"/>
    </source>
</evidence>
<dbReference type="SUPFAM" id="SSF56496">
    <property type="entry name" value="Fibrinogen C-terminal domain-like"/>
    <property type="match status" value="1"/>
</dbReference>
<feature type="domain" description="CUB" evidence="4">
    <location>
        <begin position="352"/>
        <end position="464"/>
    </location>
</feature>
<dbReference type="CDD" id="cd00041">
    <property type="entry name" value="CUB"/>
    <property type="match status" value="5"/>
</dbReference>
<feature type="domain" description="CUB" evidence="4">
    <location>
        <begin position="471"/>
        <end position="583"/>
    </location>
</feature>
<feature type="domain" description="CUB" evidence="4">
    <location>
        <begin position="233"/>
        <end position="345"/>
    </location>
</feature>
<dbReference type="WBParaSite" id="PSAMB.scaffold3486size18072.g21613.t1">
    <property type="protein sequence ID" value="PSAMB.scaffold3486size18072.g21613.t1"/>
    <property type="gene ID" value="PSAMB.scaffold3486size18072.g21613"/>
</dbReference>
<dbReference type="Gene3D" id="3.90.215.10">
    <property type="entry name" value="Gamma Fibrinogen, chain A, domain 1"/>
    <property type="match status" value="1"/>
</dbReference>
<dbReference type="SUPFAM" id="SSF49854">
    <property type="entry name" value="Spermadhesin, CUB domain"/>
    <property type="match status" value="5"/>
</dbReference>
<dbReference type="InterPro" id="IPR035914">
    <property type="entry name" value="Sperma_CUB_dom_sf"/>
</dbReference>
<evidence type="ECO:0000256" key="3">
    <source>
        <dbReference type="PROSITE-ProRule" id="PRU00059"/>
    </source>
</evidence>
<dbReference type="AlphaFoldDB" id="A0A914WAR6"/>
<protein>
    <submittedName>
        <fullName evidence="7">Cubilin</fullName>
    </submittedName>
</protein>
<dbReference type="InterPro" id="IPR002181">
    <property type="entry name" value="Fibrinogen_a/b/g_C_dom"/>
</dbReference>
<dbReference type="Proteomes" id="UP000887566">
    <property type="component" value="Unplaced"/>
</dbReference>
<dbReference type="InterPro" id="IPR000859">
    <property type="entry name" value="CUB_dom"/>
</dbReference>
<name>A0A914WAR6_9BILA</name>
<dbReference type="PROSITE" id="PS51406">
    <property type="entry name" value="FIBRINOGEN_C_2"/>
    <property type="match status" value="1"/>
</dbReference>
<dbReference type="InterPro" id="IPR020837">
    <property type="entry name" value="Fibrinogen_CS"/>
</dbReference>
<dbReference type="Gene3D" id="2.60.120.290">
    <property type="entry name" value="Spermadhesin, CUB domain"/>
    <property type="match status" value="5"/>
</dbReference>
<evidence type="ECO:0000259" key="4">
    <source>
        <dbReference type="PROSITE" id="PS01180"/>
    </source>
</evidence>
<feature type="domain" description="CUB" evidence="4">
    <location>
        <begin position="114"/>
        <end position="226"/>
    </location>
</feature>
<dbReference type="InterPro" id="IPR036056">
    <property type="entry name" value="Fibrinogen-like_C"/>
</dbReference>
<proteinExistence type="predicted"/>
<keyword evidence="2" id="KW-1015">Disulfide bond</keyword>
<keyword evidence="1" id="KW-0677">Repeat</keyword>
<evidence type="ECO:0000256" key="1">
    <source>
        <dbReference type="ARBA" id="ARBA00022737"/>
    </source>
</evidence>
<evidence type="ECO:0000313" key="7">
    <source>
        <dbReference type="WBParaSite" id="PSAMB.scaffold3486size18072.g21613.t1"/>
    </source>
</evidence>
<feature type="domain" description="Fibrinogen C-terminal" evidence="5">
    <location>
        <begin position="591"/>
        <end position="820"/>
    </location>
</feature>
<dbReference type="PANTHER" id="PTHR24251">
    <property type="entry name" value="OVOCHYMASE-RELATED"/>
    <property type="match status" value="1"/>
</dbReference>
<comment type="caution">
    <text evidence="3">Lacks conserved residue(s) required for the propagation of feature annotation.</text>
</comment>
<dbReference type="PANTHER" id="PTHR24251:SF37">
    <property type="entry name" value="CUB DOMAIN-CONTAINING PROTEIN"/>
    <property type="match status" value="1"/>
</dbReference>
<dbReference type="Pfam" id="PF00147">
    <property type="entry name" value="Fibrinogen_C"/>
    <property type="match status" value="1"/>
</dbReference>
<evidence type="ECO:0000313" key="6">
    <source>
        <dbReference type="Proteomes" id="UP000887566"/>
    </source>
</evidence>
<feature type="domain" description="CUB" evidence="4">
    <location>
        <begin position="1"/>
        <end position="109"/>
    </location>
</feature>
<dbReference type="PROSITE" id="PS01180">
    <property type="entry name" value="CUB"/>
    <property type="match status" value="5"/>
</dbReference>
<dbReference type="SMART" id="SM00042">
    <property type="entry name" value="CUB"/>
    <property type="match status" value="5"/>
</dbReference>